<accession>A0ACC2Z080</accession>
<sequence>MPKPRTKRAAEEEPHPPASLRSKVPRTSGAARVSNARPVTAILEEEEFSEDVSATVRGGREARKTAHVRGATQSSDDAHVEQFHQTVRAETAALKKLLLEHENRAPSTTPSTAAATNILQASRALLADYDTAVATVADTALPGLSPAALAAQQARWEVDKNEVRRLLELGRRVTLARIRWSLGLNSGNEKSGEVDAGEEKEYEGVRKGFGVRSEEDGKGDKKTELGGLGMDETLRYAERGVRRLVKGLPREEREV</sequence>
<comment type="caution">
    <text evidence="1">The sequence shown here is derived from an EMBL/GenBank/DDBJ whole genome shotgun (WGS) entry which is preliminary data.</text>
</comment>
<dbReference type="EMBL" id="JAPDRP010000016">
    <property type="protein sequence ID" value="KAJ9641000.1"/>
    <property type="molecule type" value="Genomic_DNA"/>
</dbReference>
<reference evidence="1" key="1">
    <citation type="submission" date="2022-10" db="EMBL/GenBank/DDBJ databases">
        <title>Culturing micro-colonial fungi from biological soil crusts in the Mojave desert and describing Neophaeococcomyces mojavensis, and introducing the new genera and species Taxawa tesnikishii.</title>
        <authorList>
            <person name="Kurbessoian T."/>
            <person name="Stajich J.E."/>
        </authorList>
    </citation>
    <scope>NUCLEOTIDE SEQUENCE</scope>
    <source>
        <strain evidence="1">JES_115</strain>
    </source>
</reference>
<name>A0ACC2Z080_9PEZI</name>
<proteinExistence type="predicted"/>
<protein>
    <submittedName>
        <fullName evidence="1">Uncharacterized protein</fullName>
    </submittedName>
</protein>
<evidence type="ECO:0000313" key="1">
    <source>
        <dbReference type="EMBL" id="KAJ9641000.1"/>
    </source>
</evidence>
<evidence type="ECO:0000313" key="2">
    <source>
        <dbReference type="Proteomes" id="UP001172680"/>
    </source>
</evidence>
<keyword evidence="2" id="KW-1185">Reference proteome</keyword>
<dbReference type="Proteomes" id="UP001172680">
    <property type="component" value="Unassembled WGS sequence"/>
</dbReference>
<gene>
    <name evidence="1" type="ORF">H2199_005668</name>
</gene>
<organism evidence="1 2">
    <name type="scientific">Coniosporium tulheliwenetii</name>
    <dbReference type="NCBI Taxonomy" id="3383036"/>
    <lineage>
        <taxon>Eukaryota</taxon>
        <taxon>Fungi</taxon>
        <taxon>Dikarya</taxon>
        <taxon>Ascomycota</taxon>
        <taxon>Pezizomycotina</taxon>
        <taxon>Dothideomycetes</taxon>
        <taxon>Dothideomycetes incertae sedis</taxon>
        <taxon>Coniosporium</taxon>
    </lineage>
</organism>